<dbReference type="InterPro" id="IPR001789">
    <property type="entry name" value="Sig_transdc_resp-reg_receiver"/>
</dbReference>
<dbReference type="SMART" id="SM00448">
    <property type="entry name" value="REC"/>
    <property type="match status" value="1"/>
</dbReference>
<dbReference type="EMBL" id="JBHFNR010000252">
    <property type="protein sequence ID" value="MFB2897449.1"/>
    <property type="molecule type" value="Genomic_DNA"/>
</dbReference>
<feature type="domain" description="HTH luxR-type" evidence="4">
    <location>
        <begin position="150"/>
        <end position="215"/>
    </location>
</feature>
<reference evidence="6 7" key="1">
    <citation type="submission" date="2024-09" db="EMBL/GenBank/DDBJ databases">
        <title>Floridaenema gen nov. (Aerosakkonemataceae, Aerosakkonematales ord. nov., Cyanobacteria) from benthic tropical and subtropical fresh waters, with the description of four new species.</title>
        <authorList>
            <person name="Moretto J.A."/>
            <person name="Berthold D.E."/>
            <person name="Lefler F.W."/>
            <person name="Huang I.-S."/>
            <person name="Laughinghouse H. IV."/>
        </authorList>
    </citation>
    <scope>NUCLEOTIDE SEQUENCE [LARGE SCALE GENOMIC DNA]</scope>
    <source>
        <strain evidence="6 7">BLCC-F50</strain>
    </source>
</reference>
<keyword evidence="7" id="KW-1185">Reference proteome</keyword>
<evidence type="ECO:0000259" key="5">
    <source>
        <dbReference type="PROSITE" id="PS50110"/>
    </source>
</evidence>
<evidence type="ECO:0000256" key="3">
    <source>
        <dbReference type="PROSITE-ProRule" id="PRU00169"/>
    </source>
</evidence>
<dbReference type="Pfam" id="PF00072">
    <property type="entry name" value="Response_reg"/>
    <property type="match status" value="1"/>
</dbReference>
<dbReference type="PROSITE" id="PS50110">
    <property type="entry name" value="RESPONSE_REGULATORY"/>
    <property type="match status" value="1"/>
</dbReference>
<proteinExistence type="predicted"/>
<dbReference type="PANTHER" id="PTHR43214:SF43">
    <property type="entry name" value="TWO-COMPONENT RESPONSE REGULATOR"/>
    <property type="match status" value="1"/>
</dbReference>
<dbReference type="CDD" id="cd17535">
    <property type="entry name" value="REC_NarL-like"/>
    <property type="match status" value="1"/>
</dbReference>
<comment type="caution">
    <text evidence="6">The sequence shown here is derived from an EMBL/GenBank/DDBJ whole genome shotgun (WGS) entry which is preliminary data.</text>
</comment>
<evidence type="ECO:0000256" key="2">
    <source>
        <dbReference type="ARBA" id="ARBA00023125"/>
    </source>
</evidence>
<dbReference type="InterPro" id="IPR016032">
    <property type="entry name" value="Sig_transdc_resp-reg_C-effctor"/>
</dbReference>
<dbReference type="InterPro" id="IPR011006">
    <property type="entry name" value="CheY-like_superfamily"/>
</dbReference>
<dbReference type="PROSITE" id="PS00622">
    <property type="entry name" value="HTH_LUXR_1"/>
    <property type="match status" value="1"/>
</dbReference>
<dbReference type="PANTHER" id="PTHR43214">
    <property type="entry name" value="TWO-COMPONENT RESPONSE REGULATOR"/>
    <property type="match status" value="1"/>
</dbReference>
<dbReference type="Pfam" id="PF00196">
    <property type="entry name" value="GerE"/>
    <property type="match status" value="1"/>
</dbReference>
<dbReference type="InterPro" id="IPR039420">
    <property type="entry name" value="WalR-like"/>
</dbReference>
<protein>
    <submittedName>
        <fullName evidence="6">Response regulator</fullName>
    </submittedName>
</protein>
<evidence type="ECO:0000313" key="7">
    <source>
        <dbReference type="Proteomes" id="UP001576784"/>
    </source>
</evidence>
<dbReference type="SUPFAM" id="SSF52172">
    <property type="entry name" value="CheY-like"/>
    <property type="match status" value="1"/>
</dbReference>
<keyword evidence="1 3" id="KW-0597">Phosphoprotein</keyword>
<dbReference type="PRINTS" id="PR00038">
    <property type="entry name" value="HTHLUXR"/>
</dbReference>
<evidence type="ECO:0000259" key="4">
    <source>
        <dbReference type="PROSITE" id="PS50043"/>
    </source>
</evidence>
<dbReference type="SMART" id="SM00421">
    <property type="entry name" value="HTH_LUXR"/>
    <property type="match status" value="1"/>
</dbReference>
<feature type="domain" description="Response regulatory" evidence="5">
    <location>
        <begin position="18"/>
        <end position="134"/>
    </location>
</feature>
<dbReference type="InterPro" id="IPR058245">
    <property type="entry name" value="NreC/VraR/RcsB-like_REC"/>
</dbReference>
<sequence>MTSSHPTPHTLNPIPLIRVLIVDDHAIVRKGLATIIDRDPEMTVIAQAEDGQQAIDLYREHQPDITLMDLRMPGIAGVEAITAICAEFKQARIAVLTTYDGDEDIYRGLQAGAQGYLLKDAKPGELLNAIRAIHNGQKYIPPNVGAKLLQRMSHSELSERELEVLRLMAQGMGNQQIGTALSIGESTVKSHVNRILSKLGVSDRTQAVIVAVKRGLVSL</sequence>
<feature type="modified residue" description="4-aspartylphosphate" evidence="3">
    <location>
        <position position="69"/>
    </location>
</feature>
<dbReference type="Gene3D" id="3.40.50.2300">
    <property type="match status" value="1"/>
</dbReference>
<dbReference type="InterPro" id="IPR000792">
    <property type="entry name" value="Tscrpt_reg_LuxR_C"/>
</dbReference>
<evidence type="ECO:0000256" key="1">
    <source>
        <dbReference type="ARBA" id="ARBA00022553"/>
    </source>
</evidence>
<dbReference type="SUPFAM" id="SSF46894">
    <property type="entry name" value="C-terminal effector domain of the bipartite response regulators"/>
    <property type="match status" value="1"/>
</dbReference>
<dbReference type="Proteomes" id="UP001576784">
    <property type="component" value="Unassembled WGS sequence"/>
</dbReference>
<name>A0ABV4Y0C0_9CYAN</name>
<accession>A0ABV4Y0C0</accession>
<dbReference type="PROSITE" id="PS50043">
    <property type="entry name" value="HTH_LUXR_2"/>
    <property type="match status" value="1"/>
</dbReference>
<dbReference type="CDD" id="cd06170">
    <property type="entry name" value="LuxR_C_like"/>
    <property type="match status" value="1"/>
</dbReference>
<organism evidence="6 7">
    <name type="scientific">Floridaenema flaviceps BLCC-F50</name>
    <dbReference type="NCBI Taxonomy" id="3153642"/>
    <lineage>
        <taxon>Bacteria</taxon>
        <taxon>Bacillati</taxon>
        <taxon>Cyanobacteriota</taxon>
        <taxon>Cyanophyceae</taxon>
        <taxon>Oscillatoriophycideae</taxon>
        <taxon>Aerosakkonematales</taxon>
        <taxon>Aerosakkonemataceae</taxon>
        <taxon>Floridanema</taxon>
        <taxon>Floridanema flaviceps</taxon>
    </lineage>
</organism>
<dbReference type="RefSeq" id="WP_413267062.1">
    <property type="nucleotide sequence ID" value="NZ_JBHFNR010000252.1"/>
</dbReference>
<keyword evidence="2" id="KW-0238">DNA-binding</keyword>
<gene>
    <name evidence="6" type="ORF">ACE1CI_31415</name>
</gene>
<evidence type="ECO:0000313" key="6">
    <source>
        <dbReference type="EMBL" id="MFB2897449.1"/>
    </source>
</evidence>